<feature type="transmembrane region" description="Helical" evidence="6">
    <location>
        <begin position="65"/>
        <end position="83"/>
    </location>
</feature>
<dbReference type="RefSeq" id="WP_068832285.1">
    <property type="nucleotide sequence ID" value="NZ_JBHSMX010000066.1"/>
</dbReference>
<reference evidence="8" key="1">
    <citation type="journal article" date="2019" name="Int. J. Syst. Evol. Microbiol.">
        <title>The Global Catalogue of Microorganisms (GCM) 10K type strain sequencing project: providing services to taxonomists for standard genome sequencing and annotation.</title>
        <authorList>
            <consortium name="The Broad Institute Genomics Platform"/>
            <consortium name="The Broad Institute Genome Sequencing Center for Infectious Disease"/>
            <person name="Wu L."/>
            <person name="Ma J."/>
        </authorList>
    </citation>
    <scope>NUCLEOTIDE SEQUENCE [LARGE SCALE GENOMIC DNA]</scope>
    <source>
        <strain evidence="8">CGMCC 4.7277</strain>
    </source>
</reference>
<feature type="transmembrane region" description="Helical" evidence="6">
    <location>
        <begin position="162"/>
        <end position="180"/>
    </location>
</feature>
<comment type="caution">
    <text evidence="7">The sequence shown here is derived from an EMBL/GenBank/DDBJ whole genome shotgun (WGS) entry which is preliminary data.</text>
</comment>
<feature type="transmembrane region" description="Helical" evidence="6">
    <location>
        <begin position="287"/>
        <end position="309"/>
    </location>
</feature>
<evidence type="ECO:0000256" key="2">
    <source>
        <dbReference type="ARBA" id="ARBA00022475"/>
    </source>
</evidence>
<dbReference type="CDD" id="cd06581">
    <property type="entry name" value="TM_PBP1_LivM_like"/>
    <property type="match status" value="1"/>
</dbReference>
<keyword evidence="8" id="KW-1185">Reference proteome</keyword>
<evidence type="ECO:0000256" key="6">
    <source>
        <dbReference type="SAM" id="Phobius"/>
    </source>
</evidence>
<dbReference type="Proteomes" id="UP001596084">
    <property type="component" value="Unassembled WGS sequence"/>
</dbReference>
<dbReference type="InterPro" id="IPR043428">
    <property type="entry name" value="LivM-like"/>
</dbReference>
<comment type="subcellular location">
    <subcellularLocation>
        <location evidence="1">Cell membrane</location>
        <topology evidence="1">Multi-pass membrane protein</topology>
    </subcellularLocation>
</comment>
<feature type="transmembrane region" description="Helical" evidence="6">
    <location>
        <begin position="251"/>
        <end position="275"/>
    </location>
</feature>
<evidence type="ECO:0000256" key="4">
    <source>
        <dbReference type="ARBA" id="ARBA00022989"/>
    </source>
</evidence>
<keyword evidence="3 6" id="KW-0812">Transmembrane</keyword>
<name>A0ABW0QGZ9_9BURK</name>
<evidence type="ECO:0000313" key="8">
    <source>
        <dbReference type="Proteomes" id="UP001596084"/>
    </source>
</evidence>
<keyword evidence="5 6" id="KW-0472">Membrane</keyword>
<proteinExistence type="predicted"/>
<dbReference type="InterPro" id="IPR001851">
    <property type="entry name" value="ABC_transp_permease"/>
</dbReference>
<protein>
    <submittedName>
        <fullName evidence="7">Branched-chain amino acid ABC transporter permease</fullName>
    </submittedName>
</protein>
<dbReference type="PANTHER" id="PTHR30482">
    <property type="entry name" value="HIGH-AFFINITY BRANCHED-CHAIN AMINO ACID TRANSPORT SYSTEM PERMEASE"/>
    <property type="match status" value="1"/>
</dbReference>
<feature type="transmembrane region" description="Helical" evidence="6">
    <location>
        <begin position="213"/>
        <end position="231"/>
    </location>
</feature>
<organism evidence="7 8">
    <name type="scientific">Polaromonas jejuensis</name>
    <dbReference type="NCBI Taxonomy" id="457502"/>
    <lineage>
        <taxon>Bacteria</taxon>
        <taxon>Pseudomonadati</taxon>
        <taxon>Pseudomonadota</taxon>
        <taxon>Betaproteobacteria</taxon>
        <taxon>Burkholderiales</taxon>
        <taxon>Comamonadaceae</taxon>
        <taxon>Polaromonas</taxon>
    </lineage>
</organism>
<feature type="transmembrane region" description="Helical" evidence="6">
    <location>
        <begin position="39"/>
        <end position="58"/>
    </location>
</feature>
<dbReference type="EMBL" id="JBHSMX010000066">
    <property type="protein sequence ID" value="MFC5523923.1"/>
    <property type="molecule type" value="Genomic_DNA"/>
</dbReference>
<gene>
    <name evidence="7" type="ORF">ACFPP7_23875</name>
</gene>
<accession>A0ABW0QGZ9</accession>
<evidence type="ECO:0000256" key="3">
    <source>
        <dbReference type="ARBA" id="ARBA00022692"/>
    </source>
</evidence>
<dbReference type="Pfam" id="PF02653">
    <property type="entry name" value="BPD_transp_2"/>
    <property type="match status" value="1"/>
</dbReference>
<keyword evidence="2" id="KW-1003">Cell membrane</keyword>
<feature type="transmembrane region" description="Helical" evidence="6">
    <location>
        <begin position="89"/>
        <end position="109"/>
    </location>
</feature>
<evidence type="ECO:0000256" key="5">
    <source>
        <dbReference type="ARBA" id="ARBA00023136"/>
    </source>
</evidence>
<feature type="transmembrane region" description="Helical" evidence="6">
    <location>
        <begin position="116"/>
        <end position="136"/>
    </location>
</feature>
<dbReference type="PANTHER" id="PTHR30482:SF17">
    <property type="entry name" value="ABC TRANSPORTER ATP-BINDING PROTEIN"/>
    <property type="match status" value="1"/>
</dbReference>
<sequence length="342" mass="35818">MTSIFSRPSTWVPLLILLLLAAVPFVAQATGQQFYVAFFARIIIYAIAACALNIALGYGGMVSFGHSLFLGLGAYVVGLASFHEVGSGWAHLALCLGVCGFVALVTGAISLRTTGIAFIMITLAFAQMGYFLFVSLKNYGGDDGMSIAKNSRFGPVDLSSATSVYVAAFIVLVLSIWWLAKLRVAPFGMVIRGAKQNARRVNAAGIPVLRYQLLAYVMSGMLCGVAGLLLANLNAFASPSTLSWAVSGELIVIVVIGGLGSVFGPLLGAIVFLGLEEVLKTWTDHWMVIFGPLIVIVALLGKSGIVGLLQRFDPRRKPATQPAATTAPAAAAGTANTVKGAV</sequence>
<keyword evidence="4 6" id="KW-1133">Transmembrane helix</keyword>
<evidence type="ECO:0000256" key="1">
    <source>
        <dbReference type="ARBA" id="ARBA00004651"/>
    </source>
</evidence>
<evidence type="ECO:0000313" key="7">
    <source>
        <dbReference type="EMBL" id="MFC5523923.1"/>
    </source>
</evidence>